<name>A0A177V9W1_9BASI</name>
<comment type="caution">
    <text evidence="2">The sequence shown here is derived from an EMBL/GenBank/DDBJ whole genome shotgun (WGS) entry which is preliminary data.</text>
</comment>
<dbReference type="EMBL" id="LWDD02000187">
    <property type="protein sequence ID" value="KAE8262931.1"/>
    <property type="molecule type" value="Genomic_DNA"/>
</dbReference>
<dbReference type="Proteomes" id="UP000077671">
    <property type="component" value="Unassembled WGS sequence"/>
</dbReference>
<feature type="region of interest" description="Disordered" evidence="1">
    <location>
        <begin position="1"/>
        <end position="21"/>
    </location>
</feature>
<evidence type="ECO:0000313" key="2">
    <source>
        <dbReference type="EMBL" id="KAE8262931.1"/>
    </source>
</evidence>
<gene>
    <name evidence="2" type="ORF">A4X03_0g2063</name>
</gene>
<evidence type="ECO:0000313" key="3">
    <source>
        <dbReference type="Proteomes" id="UP000077671"/>
    </source>
</evidence>
<protein>
    <submittedName>
        <fullName evidence="2">Uncharacterized protein</fullName>
    </submittedName>
</protein>
<reference evidence="2" key="2">
    <citation type="journal article" date="2019" name="IMA Fungus">
        <title>Genome sequencing and comparison of five Tilletia species to identify candidate genes for the detection of regulated species infecting wheat.</title>
        <authorList>
            <person name="Nguyen H.D.T."/>
            <person name="Sultana T."/>
            <person name="Kesanakurti P."/>
            <person name="Hambleton S."/>
        </authorList>
    </citation>
    <scope>NUCLEOTIDE SEQUENCE</scope>
    <source>
        <strain evidence="2">DAOMC 238032</strain>
    </source>
</reference>
<feature type="compositionally biased region" description="Polar residues" evidence="1">
    <location>
        <begin position="1"/>
        <end position="12"/>
    </location>
</feature>
<evidence type="ECO:0000256" key="1">
    <source>
        <dbReference type="SAM" id="MobiDB-lite"/>
    </source>
</evidence>
<reference evidence="2" key="1">
    <citation type="submission" date="2016-04" db="EMBL/GenBank/DDBJ databases">
        <authorList>
            <person name="Nguyen H.D."/>
            <person name="Kesanakurti P."/>
            <person name="Cullis J."/>
            <person name="Levesque C.A."/>
            <person name="Hambleton S."/>
        </authorList>
    </citation>
    <scope>NUCLEOTIDE SEQUENCE</scope>
    <source>
        <strain evidence="2">DAOMC 238032</strain>
    </source>
</reference>
<sequence length="78" mass="8654">MGTIQSDPSSKSKLFEDKAKNDDYHSTYARGQLMMDSEFRPGGERYRDEMAYIRAAIALRPGLDVLAVERGGGNSVQP</sequence>
<organism evidence="2 3">
    <name type="scientific">Tilletia caries</name>
    <name type="common">wheat bunt fungus</name>
    <dbReference type="NCBI Taxonomy" id="13290"/>
    <lineage>
        <taxon>Eukaryota</taxon>
        <taxon>Fungi</taxon>
        <taxon>Dikarya</taxon>
        <taxon>Basidiomycota</taxon>
        <taxon>Ustilaginomycotina</taxon>
        <taxon>Exobasidiomycetes</taxon>
        <taxon>Tilletiales</taxon>
        <taxon>Tilletiaceae</taxon>
        <taxon>Tilletia</taxon>
    </lineage>
</organism>
<accession>A0A177V9W1</accession>
<dbReference type="AlphaFoldDB" id="A0A177V9W1"/>
<proteinExistence type="predicted"/>